<evidence type="ECO:0000313" key="6">
    <source>
        <dbReference type="EMBL" id="KAK5083975.1"/>
    </source>
</evidence>
<dbReference type="PANTHER" id="PTHR35371">
    <property type="entry name" value="INNER MEMBRANE PROTEIN"/>
    <property type="match status" value="1"/>
</dbReference>
<dbReference type="Pfam" id="PF01124">
    <property type="entry name" value="MAPEG"/>
    <property type="match status" value="1"/>
</dbReference>
<keyword evidence="2 5" id="KW-0812">Transmembrane</keyword>
<evidence type="ECO:0000256" key="5">
    <source>
        <dbReference type="SAM" id="Phobius"/>
    </source>
</evidence>
<accession>A0AAN7SYI1</accession>
<keyword evidence="3 5" id="KW-1133">Transmembrane helix</keyword>
<dbReference type="Proteomes" id="UP001309876">
    <property type="component" value="Unassembled WGS sequence"/>
</dbReference>
<protein>
    <submittedName>
        <fullName evidence="6">Uncharacterized protein</fullName>
    </submittedName>
</protein>
<gene>
    <name evidence="6" type="ORF">LTR05_006482</name>
</gene>
<dbReference type="GO" id="GO:0016020">
    <property type="term" value="C:membrane"/>
    <property type="evidence" value="ECO:0007669"/>
    <property type="project" value="UniProtKB-SubCell"/>
</dbReference>
<evidence type="ECO:0000256" key="1">
    <source>
        <dbReference type="ARBA" id="ARBA00004370"/>
    </source>
</evidence>
<dbReference type="Gene3D" id="1.20.120.550">
    <property type="entry name" value="Membrane associated eicosanoid/glutathione metabolism-like domain"/>
    <property type="match status" value="1"/>
</dbReference>
<dbReference type="InterPro" id="IPR023352">
    <property type="entry name" value="MAPEG-like_dom_sf"/>
</dbReference>
<comment type="subcellular location">
    <subcellularLocation>
        <location evidence="1">Membrane</location>
    </subcellularLocation>
</comment>
<name>A0AAN7SYI1_9EURO</name>
<keyword evidence="7" id="KW-1185">Reference proteome</keyword>
<dbReference type="EMBL" id="JAVRRJ010000006">
    <property type="protein sequence ID" value="KAK5083975.1"/>
    <property type="molecule type" value="Genomic_DNA"/>
</dbReference>
<feature type="transmembrane region" description="Helical" evidence="5">
    <location>
        <begin position="12"/>
        <end position="33"/>
    </location>
</feature>
<evidence type="ECO:0000313" key="7">
    <source>
        <dbReference type="Proteomes" id="UP001309876"/>
    </source>
</evidence>
<feature type="transmembrane region" description="Helical" evidence="5">
    <location>
        <begin position="39"/>
        <end position="60"/>
    </location>
</feature>
<dbReference type="InterPro" id="IPR001129">
    <property type="entry name" value="Membr-assoc_MAPEG"/>
</dbReference>
<dbReference type="SUPFAM" id="SSF161084">
    <property type="entry name" value="MAPEG domain-like"/>
    <property type="match status" value="1"/>
</dbReference>
<proteinExistence type="predicted"/>
<dbReference type="PANTHER" id="PTHR35371:SF1">
    <property type="entry name" value="BLR7753 PROTEIN"/>
    <property type="match status" value="1"/>
</dbReference>
<reference evidence="6 7" key="1">
    <citation type="submission" date="2023-08" db="EMBL/GenBank/DDBJ databases">
        <title>Black Yeasts Isolated from many extreme environments.</title>
        <authorList>
            <person name="Coleine C."/>
            <person name="Stajich J.E."/>
            <person name="Selbmann L."/>
        </authorList>
    </citation>
    <scope>NUCLEOTIDE SEQUENCE [LARGE SCALE GENOMIC DNA]</scope>
    <source>
        <strain evidence="6 7">CCFEE 5910</strain>
    </source>
</reference>
<evidence type="ECO:0000256" key="3">
    <source>
        <dbReference type="ARBA" id="ARBA00022989"/>
    </source>
</evidence>
<comment type="caution">
    <text evidence="6">The sequence shown here is derived from an EMBL/GenBank/DDBJ whole genome shotgun (WGS) entry which is preliminary data.</text>
</comment>
<evidence type="ECO:0000256" key="4">
    <source>
        <dbReference type="ARBA" id="ARBA00023136"/>
    </source>
</evidence>
<keyword evidence="4 5" id="KW-0472">Membrane</keyword>
<dbReference type="AlphaFoldDB" id="A0AAN7SYI1"/>
<sequence>MNGLPLRMMSAHYGLLENFPAFAVAAALTQVLAPNNREVLNLLGFHVFMKLFVFYPAYLFNVVPARTFAHISSIAAVINVCWRLTKGAV</sequence>
<organism evidence="6 7">
    <name type="scientific">Lithohypha guttulata</name>
    <dbReference type="NCBI Taxonomy" id="1690604"/>
    <lineage>
        <taxon>Eukaryota</taxon>
        <taxon>Fungi</taxon>
        <taxon>Dikarya</taxon>
        <taxon>Ascomycota</taxon>
        <taxon>Pezizomycotina</taxon>
        <taxon>Eurotiomycetes</taxon>
        <taxon>Chaetothyriomycetidae</taxon>
        <taxon>Chaetothyriales</taxon>
        <taxon>Trichomeriaceae</taxon>
        <taxon>Lithohypha</taxon>
    </lineage>
</organism>
<evidence type="ECO:0000256" key="2">
    <source>
        <dbReference type="ARBA" id="ARBA00022692"/>
    </source>
</evidence>